<organism evidence="1 2">
    <name type="scientific">Molorchus minor</name>
    <dbReference type="NCBI Taxonomy" id="1323400"/>
    <lineage>
        <taxon>Eukaryota</taxon>
        <taxon>Metazoa</taxon>
        <taxon>Ecdysozoa</taxon>
        <taxon>Arthropoda</taxon>
        <taxon>Hexapoda</taxon>
        <taxon>Insecta</taxon>
        <taxon>Pterygota</taxon>
        <taxon>Neoptera</taxon>
        <taxon>Endopterygota</taxon>
        <taxon>Coleoptera</taxon>
        <taxon>Polyphaga</taxon>
        <taxon>Cucujiformia</taxon>
        <taxon>Chrysomeloidea</taxon>
        <taxon>Cerambycidae</taxon>
        <taxon>Lamiinae</taxon>
        <taxon>Monochamini</taxon>
        <taxon>Molorchus</taxon>
    </lineage>
</organism>
<name>A0ABQ9IPQ0_9CUCU</name>
<keyword evidence="2" id="KW-1185">Reference proteome</keyword>
<evidence type="ECO:0000313" key="2">
    <source>
        <dbReference type="Proteomes" id="UP001162164"/>
    </source>
</evidence>
<reference evidence="1" key="1">
    <citation type="journal article" date="2023" name="Insect Mol. Biol.">
        <title>Genome sequencing provides insights into the evolution of gene families encoding plant cell wall-degrading enzymes in longhorned beetles.</title>
        <authorList>
            <person name="Shin N.R."/>
            <person name="Okamura Y."/>
            <person name="Kirsch R."/>
            <person name="Pauchet Y."/>
        </authorList>
    </citation>
    <scope>NUCLEOTIDE SEQUENCE</scope>
    <source>
        <strain evidence="1">MMC_N1</strain>
    </source>
</reference>
<dbReference type="EMBL" id="JAPWTJ010004572">
    <property type="protein sequence ID" value="KAJ8943745.1"/>
    <property type="molecule type" value="Genomic_DNA"/>
</dbReference>
<comment type="caution">
    <text evidence="1">The sequence shown here is derived from an EMBL/GenBank/DDBJ whole genome shotgun (WGS) entry which is preliminary data.</text>
</comment>
<dbReference type="Proteomes" id="UP001162164">
    <property type="component" value="Unassembled WGS sequence"/>
</dbReference>
<accession>A0ABQ9IPQ0</accession>
<sequence>MYLICMDPDEMVGMVGIVDRDATVGIVATVDMSEIVALMVLEVAVQLYLATGASFRSLAFFI</sequence>
<proteinExistence type="predicted"/>
<gene>
    <name evidence="1" type="ORF">NQ317_007926</name>
</gene>
<evidence type="ECO:0000313" key="1">
    <source>
        <dbReference type="EMBL" id="KAJ8943745.1"/>
    </source>
</evidence>
<evidence type="ECO:0008006" key="3">
    <source>
        <dbReference type="Google" id="ProtNLM"/>
    </source>
</evidence>
<protein>
    <recommendedName>
        <fullName evidence="3">NADH dehydrogenase subunit 4L</fullName>
    </recommendedName>
</protein>